<keyword evidence="5" id="KW-1185">Reference proteome</keyword>
<evidence type="ECO:0000313" key="5">
    <source>
        <dbReference type="Proteomes" id="UP000682308"/>
    </source>
</evidence>
<protein>
    <submittedName>
        <fullName evidence="4">Substrate-binding domain-containing protein</fullName>
    </submittedName>
</protein>
<dbReference type="InterPro" id="IPR050555">
    <property type="entry name" value="Bact_Solute-Bind_Prot2"/>
</dbReference>
<reference evidence="4 5" key="1">
    <citation type="submission" date="2021-04" db="EMBL/GenBank/DDBJ databases">
        <title>Characterization of the biosynthetic gene cluster of new lipopeptides with antitumor activity in the genome of the marine Streptomyces PHM034.</title>
        <authorList>
            <person name="Ceniceros A."/>
            <person name="Canedo L."/>
            <person name="Mendez C."/>
            <person name="Olano C."/>
            <person name="Schleissner C."/>
            <person name="Cuevas C."/>
            <person name="De La Calle F."/>
            <person name="Salas J.A."/>
        </authorList>
    </citation>
    <scope>NUCLEOTIDE SEQUENCE [LARGE SCALE GENOMIC DNA]</scope>
    <source>
        <strain evidence="4 5">PHM034</strain>
    </source>
</reference>
<comment type="similarity">
    <text evidence="2">Belongs to the bacterial solute-binding protein 2 family.</text>
</comment>
<sequence length="347" mass="35812">MLGRTARSVPHEHSSPPRTVARRLTRVAALASAVCLLVAGCSVLGAAEDGPDADAAGGSGAGMKVALVTHGGKGDAFWDLVRRGAETAAAKDGVDLTYASDADPAAQADLVRNAVRDKVDGIAVTLAKPAAMRGPIAQARAAGIPVVGLNSGIGAWRPSGLLEYFGMDDSVAGRAVGDKLDAFRAKHALCVVHERGNVALEARCAGVKKTFRGDTDNLYVDGTDMDAVTATIASRLRQDSSIDEIVTNGAQFALGAVKAVRQTGSRAKVATFDLNKDLVKAVQDGEVQFAVDQQPYLQGYLAVDALWLYRTNGNVSGGGTAPVLTGPAFVTRSNVSTVARFAAAGTR</sequence>
<organism evidence="4 5">
    <name type="scientific">Streptomyces tuirus</name>
    <dbReference type="NCBI Taxonomy" id="68278"/>
    <lineage>
        <taxon>Bacteria</taxon>
        <taxon>Bacillati</taxon>
        <taxon>Actinomycetota</taxon>
        <taxon>Actinomycetes</taxon>
        <taxon>Kitasatosporales</taxon>
        <taxon>Streptomycetaceae</taxon>
        <taxon>Streptomyces</taxon>
    </lineage>
</organism>
<name>A0A941J1S0_9ACTN</name>
<evidence type="ECO:0000256" key="2">
    <source>
        <dbReference type="ARBA" id="ARBA00007639"/>
    </source>
</evidence>
<dbReference type="GO" id="GO:0030246">
    <property type="term" value="F:carbohydrate binding"/>
    <property type="evidence" value="ECO:0007669"/>
    <property type="project" value="TreeGrafter"/>
</dbReference>
<feature type="domain" description="Periplasmic binding protein" evidence="3">
    <location>
        <begin position="67"/>
        <end position="309"/>
    </location>
</feature>
<accession>A0A941J1S0</accession>
<dbReference type="Pfam" id="PF13407">
    <property type="entry name" value="Peripla_BP_4"/>
    <property type="match status" value="1"/>
</dbReference>
<dbReference type="Proteomes" id="UP000682308">
    <property type="component" value="Unassembled WGS sequence"/>
</dbReference>
<dbReference type="GO" id="GO:0030288">
    <property type="term" value="C:outer membrane-bounded periplasmic space"/>
    <property type="evidence" value="ECO:0007669"/>
    <property type="project" value="TreeGrafter"/>
</dbReference>
<dbReference type="SUPFAM" id="SSF53822">
    <property type="entry name" value="Periplasmic binding protein-like I"/>
    <property type="match status" value="1"/>
</dbReference>
<dbReference type="AlphaFoldDB" id="A0A941J1S0"/>
<dbReference type="InterPro" id="IPR028082">
    <property type="entry name" value="Peripla_BP_I"/>
</dbReference>
<dbReference type="PANTHER" id="PTHR30036:SF7">
    <property type="entry name" value="ABC TRANSPORTER PERIPLASMIC-BINDING PROTEIN YPHF"/>
    <property type="match status" value="1"/>
</dbReference>
<dbReference type="Gene3D" id="3.40.50.2300">
    <property type="match status" value="2"/>
</dbReference>
<evidence type="ECO:0000259" key="3">
    <source>
        <dbReference type="Pfam" id="PF13407"/>
    </source>
</evidence>
<comment type="caution">
    <text evidence="4">The sequence shown here is derived from an EMBL/GenBank/DDBJ whole genome shotgun (WGS) entry which is preliminary data.</text>
</comment>
<dbReference type="InterPro" id="IPR025997">
    <property type="entry name" value="SBP_2_dom"/>
</dbReference>
<gene>
    <name evidence="4" type="ORF">KEF29_06770</name>
</gene>
<evidence type="ECO:0000313" key="4">
    <source>
        <dbReference type="EMBL" id="MBR8639120.1"/>
    </source>
</evidence>
<proteinExistence type="inferred from homology"/>
<evidence type="ECO:0000256" key="1">
    <source>
        <dbReference type="ARBA" id="ARBA00004196"/>
    </source>
</evidence>
<comment type="subcellular location">
    <subcellularLocation>
        <location evidence="1">Cell envelope</location>
    </subcellularLocation>
</comment>
<dbReference type="PANTHER" id="PTHR30036">
    <property type="entry name" value="D-XYLOSE-BINDING PERIPLASMIC PROTEIN"/>
    <property type="match status" value="1"/>
</dbReference>
<dbReference type="EMBL" id="JAGTPG010000001">
    <property type="protein sequence ID" value="MBR8639120.1"/>
    <property type="molecule type" value="Genomic_DNA"/>
</dbReference>